<dbReference type="Proteomes" id="UP000015103">
    <property type="component" value="Unassembled WGS sequence"/>
</dbReference>
<organism evidence="1 2">
    <name type="scientific">Rhodnius prolixus</name>
    <name type="common">Triatomid bug</name>
    <dbReference type="NCBI Taxonomy" id="13249"/>
    <lineage>
        <taxon>Eukaryota</taxon>
        <taxon>Metazoa</taxon>
        <taxon>Ecdysozoa</taxon>
        <taxon>Arthropoda</taxon>
        <taxon>Hexapoda</taxon>
        <taxon>Insecta</taxon>
        <taxon>Pterygota</taxon>
        <taxon>Neoptera</taxon>
        <taxon>Paraneoptera</taxon>
        <taxon>Hemiptera</taxon>
        <taxon>Heteroptera</taxon>
        <taxon>Panheteroptera</taxon>
        <taxon>Cimicomorpha</taxon>
        <taxon>Reduviidae</taxon>
        <taxon>Triatominae</taxon>
        <taxon>Rhodnius</taxon>
    </lineage>
</organism>
<dbReference type="UniPathway" id="UPA00378"/>
<dbReference type="HOGENOM" id="CLU_2545465_0_0_1"/>
<accession>T1I9I0</accession>
<keyword evidence="2" id="KW-1185">Reference proteome</keyword>
<protein>
    <submittedName>
        <fullName evidence="1">Dolichyl-diphosphooligosaccharide--protein glycosyltransferase subunit 2</fullName>
    </submittedName>
</protein>
<evidence type="ECO:0000313" key="1">
    <source>
        <dbReference type="EnsemblMetazoa" id="RPRC012952-PA"/>
    </source>
</evidence>
<reference evidence="1" key="1">
    <citation type="submission" date="2015-05" db="UniProtKB">
        <authorList>
            <consortium name="EnsemblMetazoa"/>
        </authorList>
    </citation>
    <scope>IDENTIFICATION</scope>
</reference>
<name>T1I9I0_RHOPR</name>
<proteinExistence type="predicted"/>
<dbReference type="InParanoid" id="T1I9I0"/>
<dbReference type="AlphaFoldDB" id="T1I9I0"/>
<dbReference type="EnsemblMetazoa" id="RPRC012952-RA">
    <property type="protein sequence ID" value="RPRC012952-PA"/>
    <property type="gene ID" value="RPRC012952"/>
</dbReference>
<dbReference type="VEuPathDB" id="VectorBase:RPRC012952"/>
<sequence>MLYTVFLLEGKTSETPGPYRLSVSAVPTSTQVPSTRFVGNVNVPLDVRIMATVVLAEPLLVGVADSDQLTQPKFHKVSMPNKL</sequence>
<evidence type="ECO:0000313" key="2">
    <source>
        <dbReference type="Proteomes" id="UP000015103"/>
    </source>
</evidence>
<dbReference type="EMBL" id="ACPB03045641">
    <property type="status" value="NOT_ANNOTATED_CDS"/>
    <property type="molecule type" value="Genomic_DNA"/>
</dbReference>